<evidence type="ECO:0000313" key="2">
    <source>
        <dbReference type="EMBL" id="KAL3694523.1"/>
    </source>
</evidence>
<organism evidence="2 3">
    <name type="scientific">Riccia sorocarpa</name>
    <dbReference type="NCBI Taxonomy" id="122646"/>
    <lineage>
        <taxon>Eukaryota</taxon>
        <taxon>Viridiplantae</taxon>
        <taxon>Streptophyta</taxon>
        <taxon>Embryophyta</taxon>
        <taxon>Marchantiophyta</taxon>
        <taxon>Marchantiopsida</taxon>
        <taxon>Marchantiidae</taxon>
        <taxon>Marchantiales</taxon>
        <taxon>Ricciaceae</taxon>
        <taxon>Riccia</taxon>
    </lineage>
</organism>
<feature type="compositionally biased region" description="Basic and acidic residues" evidence="1">
    <location>
        <begin position="19"/>
        <end position="35"/>
    </location>
</feature>
<reference evidence="2 3" key="1">
    <citation type="submission" date="2024-09" db="EMBL/GenBank/DDBJ databases">
        <title>Chromosome-scale assembly of Riccia sorocarpa.</title>
        <authorList>
            <person name="Paukszto L."/>
        </authorList>
    </citation>
    <scope>NUCLEOTIDE SEQUENCE [LARGE SCALE GENOMIC DNA]</scope>
    <source>
        <strain evidence="2">LP-2024</strain>
        <tissue evidence="2">Aerial parts of the thallus</tissue>
    </source>
</reference>
<keyword evidence="3" id="KW-1185">Reference proteome</keyword>
<feature type="compositionally biased region" description="Polar residues" evidence="1">
    <location>
        <begin position="1"/>
        <end position="18"/>
    </location>
</feature>
<proteinExistence type="predicted"/>
<comment type="caution">
    <text evidence="2">The sequence shown here is derived from an EMBL/GenBank/DDBJ whole genome shotgun (WGS) entry which is preliminary data.</text>
</comment>
<evidence type="ECO:0000256" key="1">
    <source>
        <dbReference type="SAM" id="MobiDB-lite"/>
    </source>
</evidence>
<accession>A0ABD3HSZ8</accession>
<dbReference type="EMBL" id="JBJQOH010000003">
    <property type="protein sequence ID" value="KAL3694523.1"/>
    <property type="molecule type" value="Genomic_DNA"/>
</dbReference>
<feature type="compositionally biased region" description="Polar residues" evidence="1">
    <location>
        <begin position="36"/>
        <end position="63"/>
    </location>
</feature>
<name>A0ABD3HSZ8_9MARC</name>
<dbReference type="Proteomes" id="UP001633002">
    <property type="component" value="Unassembled WGS sequence"/>
</dbReference>
<sequence length="260" mass="29198">MAGQSDHSPQVNPGNSGSNERRLHAASHARRDIFKDNSQGIAQQGPPTMIVNRSKSKSYTTASYPLYPSSGEEIHVIGERLNAGRSVEDSQNAAAEFPLLVDRTTTVSEEQSNPDPDVDLALKEEDSQDELAEISSGEEFYANLSDLDISRIRDTDYLENRRWRKNVMKEVAHAFKSSPDIPVDPGEEVVEVEHTFDFDAQVRMQAQKRRGEDCGIVFCTVDMSPSWDAFTQWVYQEEENKAAMQATHIKVIAPRHYPLT</sequence>
<evidence type="ECO:0000313" key="3">
    <source>
        <dbReference type="Proteomes" id="UP001633002"/>
    </source>
</evidence>
<gene>
    <name evidence="2" type="ORF">R1sor_008174</name>
</gene>
<dbReference type="AlphaFoldDB" id="A0ABD3HSZ8"/>
<feature type="region of interest" description="Disordered" evidence="1">
    <location>
        <begin position="1"/>
        <end position="65"/>
    </location>
</feature>
<protein>
    <submittedName>
        <fullName evidence="2">Uncharacterized protein</fullName>
    </submittedName>
</protein>